<evidence type="ECO:0000313" key="3">
    <source>
        <dbReference type="Proteomes" id="UP001583177"/>
    </source>
</evidence>
<dbReference type="Proteomes" id="UP001583177">
    <property type="component" value="Unassembled WGS sequence"/>
</dbReference>
<reference evidence="2 3" key="1">
    <citation type="journal article" date="2024" name="IMA Fungus">
        <title>IMA Genome - F19 : A genome assembly and annotation guide to empower mycologists, including annotated draft genome sequences of Ceratocystis pirilliformis, Diaporthe australafricana, Fusarium ophioides, Paecilomyces lecythidis, and Sporothrix stenoceras.</title>
        <authorList>
            <person name="Aylward J."/>
            <person name="Wilson A.M."/>
            <person name="Visagie C.M."/>
            <person name="Spraker J."/>
            <person name="Barnes I."/>
            <person name="Buitendag C."/>
            <person name="Ceriani C."/>
            <person name="Del Mar Angel L."/>
            <person name="du Plessis D."/>
            <person name="Fuchs T."/>
            <person name="Gasser K."/>
            <person name="Kramer D."/>
            <person name="Li W."/>
            <person name="Munsamy K."/>
            <person name="Piso A."/>
            <person name="Price J.L."/>
            <person name="Sonnekus B."/>
            <person name="Thomas C."/>
            <person name="van der Nest A."/>
            <person name="van Dijk A."/>
            <person name="van Heerden A."/>
            <person name="van Vuuren N."/>
            <person name="Yilmaz N."/>
            <person name="Duong T.A."/>
            <person name="van der Merwe N.A."/>
            <person name="Wingfield M.J."/>
            <person name="Wingfield B.D."/>
        </authorList>
    </citation>
    <scope>NUCLEOTIDE SEQUENCE [LARGE SCALE GENOMIC DNA]</scope>
    <source>
        <strain evidence="2 3">CMW 18300</strain>
    </source>
</reference>
<proteinExistence type="predicted"/>
<protein>
    <submittedName>
        <fullName evidence="2">Uncharacterized protein</fullName>
    </submittedName>
</protein>
<gene>
    <name evidence="2" type="ORF">Daus18300_006205</name>
</gene>
<name>A0ABR3WX13_9PEZI</name>
<feature type="region of interest" description="Disordered" evidence="1">
    <location>
        <begin position="171"/>
        <end position="192"/>
    </location>
</feature>
<comment type="caution">
    <text evidence="2">The sequence shown here is derived from an EMBL/GenBank/DDBJ whole genome shotgun (WGS) entry which is preliminary data.</text>
</comment>
<dbReference type="EMBL" id="JAWRVE010000048">
    <property type="protein sequence ID" value="KAL1867930.1"/>
    <property type="molecule type" value="Genomic_DNA"/>
</dbReference>
<feature type="compositionally biased region" description="Polar residues" evidence="1">
    <location>
        <begin position="18"/>
        <end position="41"/>
    </location>
</feature>
<organism evidence="2 3">
    <name type="scientific">Diaporthe australafricana</name>
    <dbReference type="NCBI Taxonomy" id="127596"/>
    <lineage>
        <taxon>Eukaryota</taxon>
        <taxon>Fungi</taxon>
        <taxon>Dikarya</taxon>
        <taxon>Ascomycota</taxon>
        <taxon>Pezizomycotina</taxon>
        <taxon>Sordariomycetes</taxon>
        <taxon>Sordariomycetidae</taxon>
        <taxon>Diaporthales</taxon>
        <taxon>Diaporthaceae</taxon>
        <taxon>Diaporthe</taxon>
    </lineage>
</organism>
<feature type="region of interest" description="Disordered" evidence="1">
    <location>
        <begin position="1"/>
        <end position="41"/>
    </location>
</feature>
<sequence>MSNIYQDEYDDFGPPQPASQKQAVSSGNWAQQNPFVSSDSRAQSVHTIVHAIGLSEGRETFTSPADVTRAMEEDMRDILDVPKSIHLMDTNVSKTASSDDMAKLISACFSMNGQQWATGDDHSIPAVSDVSIKRVAVVFARLRVSRGAVSREKGNNMAARKEITHRHVNGSKPTIKVTKPPLPQRPSTHRDASTQVAIALEQAGDDGWKYQYYDGAYRKLPDSFRPDSIVFLSTFRALSDVKLTAMMKHDRFWVNGGRVYNMKIAVAIARNRLTFYANGGHVNQRPQGEEEMKKKFIRYKLFSDMVASPDCLNAQARVKVLIPLPSLFHNII</sequence>
<accession>A0ABR3WX13</accession>
<keyword evidence="3" id="KW-1185">Reference proteome</keyword>
<evidence type="ECO:0000256" key="1">
    <source>
        <dbReference type="SAM" id="MobiDB-lite"/>
    </source>
</evidence>
<evidence type="ECO:0000313" key="2">
    <source>
        <dbReference type="EMBL" id="KAL1867930.1"/>
    </source>
</evidence>